<comment type="caution">
    <text evidence="5">The sequence shown here is derived from an EMBL/GenBank/DDBJ whole genome shotgun (WGS) entry which is preliminary data.</text>
</comment>
<dbReference type="Proteomes" id="UP000621266">
    <property type="component" value="Unassembled WGS sequence"/>
</dbReference>
<feature type="chain" id="PRO_5045323372" evidence="4">
    <location>
        <begin position="30"/>
        <end position="286"/>
    </location>
</feature>
<evidence type="ECO:0000256" key="1">
    <source>
        <dbReference type="ARBA" id="ARBA00004613"/>
    </source>
</evidence>
<feature type="signal peptide" evidence="4">
    <location>
        <begin position="1"/>
        <end position="29"/>
    </location>
</feature>
<dbReference type="SUPFAM" id="SSF51120">
    <property type="entry name" value="beta-Roll"/>
    <property type="match status" value="1"/>
</dbReference>
<protein>
    <submittedName>
        <fullName evidence="5">Calcium-binding protein</fullName>
    </submittedName>
</protein>
<keyword evidence="6" id="KW-1185">Reference proteome</keyword>
<feature type="region of interest" description="Disordered" evidence="3">
    <location>
        <begin position="250"/>
        <end position="286"/>
    </location>
</feature>
<dbReference type="EMBL" id="WHPN01000292">
    <property type="protein sequence ID" value="KAF4408064.1"/>
    <property type="molecule type" value="Genomic_DNA"/>
</dbReference>
<name>A0ABQ7FKC5_9ACTN</name>
<dbReference type="PANTHER" id="PTHR38340">
    <property type="entry name" value="S-LAYER PROTEIN"/>
    <property type="match status" value="1"/>
</dbReference>
<reference evidence="5 6" key="1">
    <citation type="submission" date="2019-10" db="EMBL/GenBank/DDBJ databases">
        <title>Streptomyces tenebrisbrunneis sp.nov., an endogenous actinomycete isolated from of Lycium ruthenicum.</title>
        <authorList>
            <person name="Ma L."/>
        </authorList>
    </citation>
    <scope>NUCLEOTIDE SEQUENCE [LARGE SCALE GENOMIC DNA]</scope>
    <source>
        <strain evidence="5 6">TRM 66187</strain>
    </source>
</reference>
<comment type="subcellular location">
    <subcellularLocation>
        <location evidence="1">Secreted</location>
    </subcellularLocation>
</comment>
<sequence length="286" mass="28858">MPQHKILAAAAGLALALGGTALMAPAAHAAPETAAAAGPATLVHEDGAVWYKAAAGQTNELTISVENVDADPSEFGSDYRVTFRDRVEMSIDASASEWDSCLFPSADDRTVVQCTVPAPLGSDDSTIYEADLGDGDDTVTVTSDNSAIAAVHGGPDNDVLQGVGQIQYNGDGGDDRIDGSNGLGSDGGDGDDVLVGACQYTCRGGAGNDSVTGTGDINALYGDDGDDILRAGSDNDLVYGGRGHDTLYGEGGNDTMYGNSGNDVLYGGTGSDTLSGGPGTNEVHQD</sequence>
<keyword evidence="4" id="KW-0732">Signal</keyword>
<dbReference type="InterPro" id="IPR050557">
    <property type="entry name" value="RTX_toxin/Mannuronan_C5-epim"/>
</dbReference>
<keyword evidence="2" id="KW-0964">Secreted</keyword>
<gene>
    <name evidence="5" type="ORF">GCU69_16255</name>
</gene>
<evidence type="ECO:0000313" key="6">
    <source>
        <dbReference type="Proteomes" id="UP000621266"/>
    </source>
</evidence>
<proteinExistence type="predicted"/>
<dbReference type="PANTHER" id="PTHR38340:SF1">
    <property type="entry name" value="S-LAYER PROTEIN"/>
    <property type="match status" value="1"/>
</dbReference>
<evidence type="ECO:0000256" key="3">
    <source>
        <dbReference type="SAM" id="MobiDB-lite"/>
    </source>
</evidence>
<dbReference type="PRINTS" id="PR00313">
    <property type="entry name" value="CABNDNGRPT"/>
</dbReference>
<dbReference type="RefSeq" id="WP_156206430.1">
    <property type="nucleotide sequence ID" value="NZ_WHPN01000292.1"/>
</dbReference>
<dbReference type="Pfam" id="PF00353">
    <property type="entry name" value="HemolysinCabind"/>
    <property type="match status" value="1"/>
</dbReference>
<accession>A0ABQ7FKC5</accession>
<organism evidence="5 6">
    <name type="scientific">Streptomyces lycii</name>
    <dbReference type="NCBI Taxonomy" id="2654337"/>
    <lineage>
        <taxon>Bacteria</taxon>
        <taxon>Bacillati</taxon>
        <taxon>Actinomycetota</taxon>
        <taxon>Actinomycetes</taxon>
        <taxon>Kitasatosporales</taxon>
        <taxon>Streptomycetaceae</taxon>
        <taxon>Streptomyces</taxon>
    </lineage>
</organism>
<dbReference type="Gene3D" id="2.150.10.10">
    <property type="entry name" value="Serralysin-like metalloprotease, C-terminal"/>
    <property type="match status" value="1"/>
</dbReference>
<evidence type="ECO:0000256" key="2">
    <source>
        <dbReference type="ARBA" id="ARBA00022525"/>
    </source>
</evidence>
<dbReference type="InterPro" id="IPR011049">
    <property type="entry name" value="Serralysin-like_metalloprot_C"/>
</dbReference>
<evidence type="ECO:0000313" key="5">
    <source>
        <dbReference type="EMBL" id="KAF4408064.1"/>
    </source>
</evidence>
<dbReference type="InterPro" id="IPR001343">
    <property type="entry name" value="Hemolysn_Ca-bd"/>
</dbReference>
<evidence type="ECO:0000256" key="4">
    <source>
        <dbReference type="SAM" id="SignalP"/>
    </source>
</evidence>